<evidence type="ECO:0000313" key="1">
    <source>
        <dbReference type="EMBL" id="PTQ88533.1"/>
    </source>
</evidence>
<dbReference type="EMBL" id="QAON01000011">
    <property type="protein sequence ID" value="PTQ88533.1"/>
    <property type="molecule type" value="Genomic_DNA"/>
</dbReference>
<organism evidence="1 2">
    <name type="scientific">Agitococcus lubricus</name>
    <dbReference type="NCBI Taxonomy" id="1077255"/>
    <lineage>
        <taxon>Bacteria</taxon>
        <taxon>Pseudomonadati</taxon>
        <taxon>Pseudomonadota</taxon>
        <taxon>Gammaproteobacteria</taxon>
        <taxon>Moraxellales</taxon>
        <taxon>Moraxellaceae</taxon>
        <taxon>Agitococcus</taxon>
    </lineage>
</organism>
<proteinExistence type="predicted"/>
<evidence type="ECO:0000313" key="2">
    <source>
        <dbReference type="Proteomes" id="UP000244223"/>
    </source>
</evidence>
<reference evidence="1 2" key="1">
    <citation type="submission" date="2018-04" db="EMBL/GenBank/DDBJ databases">
        <title>Genomic Encyclopedia of Archaeal and Bacterial Type Strains, Phase II (KMG-II): from individual species to whole genera.</title>
        <authorList>
            <person name="Goeker M."/>
        </authorList>
    </citation>
    <scope>NUCLEOTIDE SEQUENCE [LARGE SCALE GENOMIC DNA]</scope>
    <source>
        <strain evidence="1 2">DSM 5822</strain>
    </source>
</reference>
<gene>
    <name evidence="1" type="ORF">C8N29_11156</name>
</gene>
<dbReference type="Proteomes" id="UP000244223">
    <property type="component" value="Unassembled WGS sequence"/>
</dbReference>
<protein>
    <submittedName>
        <fullName evidence="1">Uncharacterized protein</fullName>
    </submittedName>
</protein>
<accession>A0A2T5IX56</accession>
<name>A0A2T5IX56_9GAMM</name>
<sequence length="88" mass="10451">MKKISDLLNWVDIKDAEQLEWIKEYLQKHAAGRYFIQTNESNAEIGVYNLFNPFVESDLLLLINKMRAAWRQKNLEVNKTAKRLTRLL</sequence>
<dbReference type="AlphaFoldDB" id="A0A2T5IX56"/>
<dbReference type="RefSeq" id="WP_107866172.1">
    <property type="nucleotide sequence ID" value="NZ_QAON01000011.1"/>
</dbReference>
<comment type="caution">
    <text evidence="1">The sequence shown here is derived from an EMBL/GenBank/DDBJ whole genome shotgun (WGS) entry which is preliminary data.</text>
</comment>
<keyword evidence="2" id="KW-1185">Reference proteome</keyword>